<dbReference type="EC" id="5.6.2.4" evidence="13 15"/>
<reference evidence="18 19" key="1">
    <citation type="submission" date="2018-02" db="EMBL/GenBank/DDBJ databases">
        <title>Genomic Encyclopedia of Archaeal and Bacterial Type Strains, Phase II (KMG-II): from individual species to whole genera.</title>
        <authorList>
            <person name="Goeker M."/>
        </authorList>
    </citation>
    <scope>NUCLEOTIDE SEQUENCE [LARGE SCALE GENOMIC DNA]</scope>
    <source>
        <strain evidence="18 19">DSM 15099</strain>
    </source>
</reference>
<evidence type="ECO:0000313" key="19">
    <source>
        <dbReference type="Proteomes" id="UP000239863"/>
    </source>
</evidence>
<keyword evidence="5 15" id="KW-0378">Hydrolase</keyword>
<dbReference type="SMART" id="SM00490">
    <property type="entry name" value="HELICc"/>
    <property type="match status" value="1"/>
</dbReference>
<feature type="domain" description="Helicase ATP-binding" evidence="16">
    <location>
        <begin position="268"/>
        <end position="429"/>
    </location>
</feature>
<dbReference type="GO" id="GO:0016887">
    <property type="term" value="F:ATP hydrolysis activity"/>
    <property type="evidence" value="ECO:0007669"/>
    <property type="project" value="RHEA"/>
</dbReference>
<dbReference type="RefSeq" id="WP_104409018.1">
    <property type="nucleotide sequence ID" value="NZ_PTIS01000001.1"/>
</dbReference>
<dbReference type="NCBIfam" id="NF008165">
    <property type="entry name" value="PRK10917.1-3"/>
    <property type="match status" value="1"/>
</dbReference>
<evidence type="ECO:0000256" key="13">
    <source>
        <dbReference type="ARBA" id="ARBA00034808"/>
    </source>
</evidence>
<dbReference type="GO" id="GO:0006310">
    <property type="term" value="P:DNA recombination"/>
    <property type="evidence" value="ECO:0007669"/>
    <property type="project" value="UniProtKB-UniRule"/>
</dbReference>
<keyword evidence="9 15" id="KW-0233">DNA recombination</keyword>
<dbReference type="NCBIfam" id="NF008168">
    <property type="entry name" value="PRK10917.2-2"/>
    <property type="match status" value="1"/>
</dbReference>
<dbReference type="InterPro" id="IPR011545">
    <property type="entry name" value="DEAD/DEAH_box_helicase_dom"/>
</dbReference>
<dbReference type="EMBL" id="PTIS01000001">
    <property type="protein sequence ID" value="PPK49682.1"/>
    <property type="molecule type" value="Genomic_DNA"/>
</dbReference>
<gene>
    <name evidence="18" type="ORF">BD821_101347</name>
</gene>
<proteinExistence type="inferred from homology"/>
<dbReference type="PANTHER" id="PTHR47964">
    <property type="entry name" value="ATP-DEPENDENT DNA HELICASE HOMOLOG RECG, CHLOROPLASTIC"/>
    <property type="match status" value="1"/>
</dbReference>
<comment type="catalytic activity">
    <reaction evidence="14 15">
        <text>ATP + H2O = ADP + phosphate + H(+)</text>
        <dbReference type="Rhea" id="RHEA:13065"/>
        <dbReference type="ChEBI" id="CHEBI:15377"/>
        <dbReference type="ChEBI" id="CHEBI:15378"/>
        <dbReference type="ChEBI" id="CHEBI:30616"/>
        <dbReference type="ChEBI" id="CHEBI:43474"/>
        <dbReference type="ChEBI" id="CHEBI:456216"/>
        <dbReference type="EC" id="5.6.2.4"/>
    </reaction>
</comment>
<keyword evidence="4 15" id="KW-0227">DNA damage</keyword>
<accession>A0A2S6G177</accession>
<dbReference type="SUPFAM" id="SSF52540">
    <property type="entry name" value="P-loop containing nucleoside triphosphate hydrolases"/>
    <property type="match status" value="2"/>
</dbReference>
<evidence type="ECO:0000256" key="6">
    <source>
        <dbReference type="ARBA" id="ARBA00022806"/>
    </source>
</evidence>
<dbReference type="InterPro" id="IPR033454">
    <property type="entry name" value="RecG_wedge"/>
</dbReference>
<comment type="similarity">
    <text evidence="1 15">Belongs to the helicase family. RecG subfamily.</text>
</comment>
<evidence type="ECO:0000256" key="4">
    <source>
        <dbReference type="ARBA" id="ARBA00022763"/>
    </source>
</evidence>
<dbReference type="AlphaFoldDB" id="A0A2S6G177"/>
<keyword evidence="11" id="KW-0413">Isomerase</keyword>
<dbReference type="OrthoDB" id="9804325at2"/>
<evidence type="ECO:0000256" key="2">
    <source>
        <dbReference type="ARBA" id="ARBA00017846"/>
    </source>
</evidence>
<name>A0A2S6G177_9CLOT</name>
<evidence type="ECO:0000256" key="8">
    <source>
        <dbReference type="ARBA" id="ARBA00023125"/>
    </source>
</evidence>
<comment type="catalytic activity">
    <reaction evidence="12 15">
        <text>Couples ATP hydrolysis with the unwinding of duplex DNA by translocating in the 3'-5' direction.</text>
        <dbReference type="EC" id="5.6.2.4"/>
    </reaction>
</comment>
<dbReference type="PANTHER" id="PTHR47964:SF1">
    <property type="entry name" value="ATP-DEPENDENT DNA HELICASE HOMOLOG RECG, CHLOROPLASTIC"/>
    <property type="match status" value="1"/>
</dbReference>
<dbReference type="CDD" id="cd17992">
    <property type="entry name" value="DEXHc_RecG"/>
    <property type="match status" value="1"/>
</dbReference>
<evidence type="ECO:0000259" key="17">
    <source>
        <dbReference type="PROSITE" id="PS51194"/>
    </source>
</evidence>
<organism evidence="18 19">
    <name type="scientific">Clostridium algidicarnis DSM 15099</name>
    <dbReference type="NCBI Taxonomy" id="1121295"/>
    <lineage>
        <taxon>Bacteria</taxon>
        <taxon>Bacillati</taxon>
        <taxon>Bacillota</taxon>
        <taxon>Clostridia</taxon>
        <taxon>Eubacteriales</taxon>
        <taxon>Clostridiaceae</taxon>
        <taxon>Clostridium</taxon>
    </lineage>
</organism>
<dbReference type="Pfam" id="PF17191">
    <property type="entry name" value="RecG_wedge"/>
    <property type="match status" value="1"/>
</dbReference>
<dbReference type="InterPro" id="IPR004609">
    <property type="entry name" value="ATP-dep_DNA_helicase_RecG"/>
</dbReference>
<dbReference type="Gene3D" id="3.40.50.300">
    <property type="entry name" value="P-loop containing nucleotide triphosphate hydrolases"/>
    <property type="match status" value="2"/>
</dbReference>
<dbReference type="Pfam" id="PF00270">
    <property type="entry name" value="DEAD"/>
    <property type="match status" value="1"/>
</dbReference>
<evidence type="ECO:0000313" key="18">
    <source>
        <dbReference type="EMBL" id="PPK49682.1"/>
    </source>
</evidence>
<evidence type="ECO:0000256" key="7">
    <source>
        <dbReference type="ARBA" id="ARBA00022840"/>
    </source>
</evidence>
<keyword evidence="7 15" id="KW-0067">ATP-binding</keyword>
<evidence type="ECO:0000256" key="15">
    <source>
        <dbReference type="RuleBase" id="RU363016"/>
    </source>
</evidence>
<dbReference type="InterPro" id="IPR014001">
    <property type="entry name" value="Helicase_ATP-bd"/>
</dbReference>
<evidence type="ECO:0000259" key="16">
    <source>
        <dbReference type="PROSITE" id="PS51192"/>
    </source>
</evidence>
<protein>
    <recommendedName>
        <fullName evidence="2 15">ATP-dependent DNA helicase RecG</fullName>
        <ecNumber evidence="13 15">5.6.2.4</ecNumber>
    </recommendedName>
</protein>
<evidence type="ECO:0000256" key="1">
    <source>
        <dbReference type="ARBA" id="ARBA00007504"/>
    </source>
</evidence>
<dbReference type="GO" id="GO:0005524">
    <property type="term" value="F:ATP binding"/>
    <property type="evidence" value="ECO:0007669"/>
    <property type="project" value="UniProtKB-KW"/>
</dbReference>
<dbReference type="GO" id="GO:0006281">
    <property type="term" value="P:DNA repair"/>
    <property type="evidence" value="ECO:0007669"/>
    <property type="project" value="UniProtKB-UniRule"/>
</dbReference>
<sequence>MNLYKDIEELKGVGAKTKENLNKCGIFTVMDLLLYFPKTYEFVNNETLWSENFEKEKLVLTCTFKGVKSHIKTRTGKHLITLNFSYKNMKVIAKWFNQPYIKTKFNIDEEYVLFGSYKKSGDILEITNPLIGSKELKTGNIISKYILQDKLTNKIILKLINSVLDNIEIKENLPQDLLQKHNFMSLDSSIRNIHFPKNMESLNKAKERLKFQELFTYSLKILMLKKKLQFNTKGIAFKMDESLTNLKESLPFKLTKAQSRTVREILIDEKRAYPMNRLVQGDVGSGKTIIAIIAMFNVVKNNYQAIFMAPTEILANQHYKECKDILNKFGIEIELLTGSTSPKEKERIKKDLKEGKPMIAIGTHALIEEDVKALKLGIIITDEQHRFGVHQRSKLINKEETADVLVMTATPIPRTLSLYLYGDLDVSIIDELPPGRQKIDTVFYNQKQRGLAYKFLFEEIKKGRQAYIICPLIEENEKLDLNSVNKLYEELKQTYLNKETVEILHGKMKPLVKQDIMTKFKNGEVSVLISTTVIEVGVNVPNATVMIVENAERFGLSQLHQLRGRVGRGTYKSYCMLIGEAKSNTTKKRMMTMVESNDGFYIAEQDLKLRGSGELFGIKQHGETGLILADIMEDIELFKIANNEAHQVINSDLYINKLLIEEIMSYLESSSKYICFN</sequence>
<keyword evidence="10 15" id="KW-0234">DNA repair</keyword>
<comment type="caution">
    <text evidence="18">The sequence shown here is derived from an EMBL/GenBank/DDBJ whole genome shotgun (WGS) entry which is preliminary data.</text>
</comment>
<dbReference type="Gene3D" id="2.40.50.140">
    <property type="entry name" value="Nucleic acid-binding proteins"/>
    <property type="match status" value="1"/>
</dbReference>
<dbReference type="InterPro" id="IPR027417">
    <property type="entry name" value="P-loop_NTPase"/>
</dbReference>
<keyword evidence="6 15" id="KW-0347">Helicase</keyword>
<comment type="function">
    <text evidence="15">Plays a critical role in recombination and DNA repair. Helps process Holliday junction intermediates to mature products by catalyzing branch migration. Has replication fork regression activity, unwinds stalled or blocked replication forks to make a HJ that can be resolved. Has a DNA unwinding activity characteristic of a DNA helicase with 3'-5' polarity.</text>
</comment>
<dbReference type="NCBIfam" id="TIGR00643">
    <property type="entry name" value="recG"/>
    <property type="match status" value="1"/>
</dbReference>
<dbReference type="Pfam" id="PF19833">
    <property type="entry name" value="RecG_dom3_C"/>
    <property type="match status" value="1"/>
</dbReference>
<evidence type="ECO:0000256" key="11">
    <source>
        <dbReference type="ARBA" id="ARBA00023235"/>
    </source>
</evidence>
<dbReference type="InterPro" id="IPR001650">
    <property type="entry name" value="Helicase_C-like"/>
</dbReference>
<dbReference type="GO" id="GO:0003677">
    <property type="term" value="F:DNA binding"/>
    <property type="evidence" value="ECO:0007669"/>
    <property type="project" value="UniProtKB-KW"/>
</dbReference>
<feature type="domain" description="Helicase C-terminal" evidence="17">
    <location>
        <begin position="438"/>
        <end position="608"/>
    </location>
</feature>
<evidence type="ECO:0000256" key="9">
    <source>
        <dbReference type="ARBA" id="ARBA00023172"/>
    </source>
</evidence>
<dbReference type="PROSITE" id="PS51194">
    <property type="entry name" value="HELICASE_CTER"/>
    <property type="match status" value="1"/>
</dbReference>
<dbReference type="Pfam" id="PF00271">
    <property type="entry name" value="Helicase_C"/>
    <property type="match status" value="1"/>
</dbReference>
<evidence type="ECO:0000256" key="10">
    <source>
        <dbReference type="ARBA" id="ARBA00023204"/>
    </source>
</evidence>
<dbReference type="InterPro" id="IPR045562">
    <property type="entry name" value="RecG_dom3_C"/>
</dbReference>
<dbReference type="InterPro" id="IPR012340">
    <property type="entry name" value="NA-bd_OB-fold"/>
</dbReference>
<dbReference type="InterPro" id="IPR047112">
    <property type="entry name" value="RecG/Mfd"/>
</dbReference>
<keyword evidence="3 15" id="KW-0547">Nucleotide-binding</keyword>
<dbReference type="GO" id="GO:0043138">
    <property type="term" value="F:3'-5' DNA helicase activity"/>
    <property type="evidence" value="ECO:0007669"/>
    <property type="project" value="UniProtKB-EC"/>
</dbReference>
<keyword evidence="8" id="KW-0238">DNA-binding</keyword>
<dbReference type="SUPFAM" id="SSF50249">
    <property type="entry name" value="Nucleic acid-binding proteins"/>
    <property type="match status" value="1"/>
</dbReference>
<evidence type="ECO:0000256" key="5">
    <source>
        <dbReference type="ARBA" id="ARBA00022801"/>
    </source>
</evidence>
<dbReference type="SMART" id="SM00487">
    <property type="entry name" value="DEXDc"/>
    <property type="match status" value="1"/>
</dbReference>
<evidence type="ECO:0000256" key="14">
    <source>
        <dbReference type="ARBA" id="ARBA00048988"/>
    </source>
</evidence>
<dbReference type="STRING" id="37659.GCA_000703125_02604"/>
<dbReference type="PROSITE" id="PS51192">
    <property type="entry name" value="HELICASE_ATP_BIND_1"/>
    <property type="match status" value="1"/>
</dbReference>
<dbReference type="Proteomes" id="UP000239863">
    <property type="component" value="Unassembled WGS sequence"/>
</dbReference>
<evidence type="ECO:0000256" key="12">
    <source>
        <dbReference type="ARBA" id="ARBA00034617"/>
    </source>
</evidence>
<evidence type="ECO:0000256" key="3">
    <source>
        <dbReference type="ARBA" id="ARBA00022741"/>
    </source>
</evidence>